<gene>
    <name evidence="7" type="ORF">F0L68_15510</name>
</gene>
<dbReference type="InterPro" id="IPR036388">
    <property type="entry name" value="WH-like_DNA-bd_sf"/>
</dbReference>
<keyword evidence="3" id="KW-0731">Sigma factor</keyword>
<dbReference type="OrthoDB" id="5518337at2"/>
<proteinExistence type="inferred from homology"/>
<dbReference type="GO" id="GO:0006352">
    <property type="term" value="P:DNA-templated transcription initiation"/>
    <property type="evidence" value="ECO:0007669"/>
    <property type="project" value="InterPro"/>
</dbReference>
<dbReference type="AlphaFoldDB" id="A0A5B2XFI7"/>
<dbReference type="InterPro" id="IPR013325">
    <property type="entry name" value="RNA_pol_sigma_r2"/>
</dbReference>
<evidence type="ECO:0000256" key="2">
    <source>
        <dbReference type="ARBA" id="ARBA00023015"/>
    </source>
</evidence>
<evidence type="ECO:0000313" key="8">
    <source>
        <dbReference type="Proteomes" id="UP000323454"/>
    </source>
</evidence>
<dbReference type="PANTHER" id="PTHR43133">
    <property type="entry name" value="RNA POLYMERASE ECF-TYPE SIGMA FACTO"/>
    <property type="match status" value="1"/>
</dbReference>
<dbReference type="InterPro" id="IPR013324">
    <property type="entry name" value="RNA_pol_sigma_r3/r4-like"/>
</dbReference>
<dbReference type="InterPro" id="IPR014284">
    <property type="entry name" value="RNA_pol_sigma-70_dom"/>
</dbReference>
<reference evidence="7 8" key="1">
    <citation type="submission" date="2019-09" db="EMBL/GenBank/DDBJ databases">
        <title>Goodfellowia gen. nov., a new genus of the Pseudonocardineae related to Actinoalloteichus, containing Goodfellowia coeruleoviolacea gen. nov., comb. nov. gen. nov., comb. nov.</title>
        <authorList>
            <person name="Labeda D."/>
        </authorList>
    </citation>
    <scope>NUCLEOTIDE SEQUENCE [LARGE SCALE GENOMIC DNA]</scope>
    <source>
        <strain evidence="7 8">AN110305</strain>
    </source>
</reference>
<keyword evidence="8" id="KW-1185">Reference proteome</keyword>
<accession>A0A5B2XFI7</accession>
<dbReference type="InterPro" id="IPR007627">
    <property type="entry name" value="RNA_pol_sigma70_r2"/>
</dbReference>
<evidence type="ECO:0000259" key="6">
    <source>
        <dbReference type="Pfam" id="PF08281"/>
    </source>
</evidence>
<evidence type="ECO:0000256" key="4">
    <source>
        <dbReference type="ARBA" id="ARBA00023163"/>
    </source>
</evidence>
<keyword evidence="4" id="KW-0804">Transcription</keyword>
<dbReference type="Proteomes" id="UP000323454">
    <property type="component" value="Unassembled WGS sequence"/>
</dbReference>
<dbReference type="Pfam" id="PF04542">
    <property type="entry name" value="Sigma70_r2"/>
    <property type="match status" value="1"/>
</dbReference>
<sequence length="194" mass="21496">MVRGRPEGLDGDPTDRGLWQRAADGDQDSFGVLFDRHAEAVWNHAYRLTGSWSTAEDVTSATFLAAWRKRGELTLVRDSALPWLYAVAGNLARNEFRRLGRFRRVLTRLPRTDTVDDHAEDVAGAVDDDRRLREVLAAVNRLPSAEREAVQLCLLGELSTADAAAALGVAETSVRSRISRARSRLRGMVGQEVI</sequence>
<dbReference type="NCBIfam" id="TIGR02937">
    <property type="entry name" value="sigma70-ECF"/>
    <property type="match status" value="1"/>
</dbReference>
<dbReference type="EMBL" id="VUOB01000025">
    <property type="protein sequence ID" value="KAA2261825.1"/>
    <property type="molecule type" value="Genomic_DNA"/>
</dbReference>
<evidence type="ECO:0000259" key="5">
    <source>
        <dbReference type="Pfam" id="PF04542"/>
    </source>
</evidence>
<dbReference type="SUPFAM" id="SSF88946">
    <property type="entry name" value="Sigma2 domain of RNA polymerase sigma factors"/>
    <property type="match status" value="1"/>
</dbReference>
<dbReference type="InterPro" id="IPR013249">
    <property type="entry name" value="RNA_pol_sigma70_r4_t2"/>
</dbReference>
<feature type="domain" description="RNA polymerase sigma factor 70 region 4 type 2" evidence="6">
    <location>
        <begin position="133"/>
        <end position="185"/>
    </location>
</feature>
<feature type="domain" description="RNA polymerase sigma-70 region 2" evidence="5">
    <location>
        <begin position="33"/>
        <end position="101"/>
    </location>
</feature>
<evidence type="ECO:0000313" key="7">
    <source>
        <dbReference type="EMBL" id="KAA2261825.1"/>
    </source>
</evidence>
<dbReference type="InterPro" id="IPR039425">
    <property type="entry name" value="RNA_pol_sigma-70-like"/>
</dbReference>
<comment type="similarity">
    <text evidence="1">Belongs to the sigma-70 factor family. ECF subfamily.</text>
</comment>
<keyword evidence="2" id="KW-0805">Transcription regulation</keyword>
<dbReference type="Pfam" id="PF08281">
    <property type="entry name" value="Sigma70_r4_2"/>
    <property type="match status" value="1"/>
</dbReference>
<dbReference type="Gene3D" id="1.10.10.10">
    <property type="entry name" value="Winged helix-like DNA-binding domain superfamily/Winged helix DNA-binding domain"/>
    <property type="match status" value="1"/>
</dbReference>
<dbReference type="PANTHER" id="PTHR43133:SF25">
    <property type="entry name" value="RNA POLYMERASE SIGMA FACTOR RFAY-RELATED"/>
    <property type="match status" value="1"/>
</dbReference>
<dbReference type="GO" id="GO:0003677">
    <property type="term" value="F:DNA binding"/>
    <property type="evidence" value="ECO:0007669"/>
    <property type="project" value="InterPro"/>
</dbReference>
<protein>
    <submittedName>
        <fullName evidence="7">RNA polymerase sigma factor</fullName>
    </submittedName>
</protein>
<evidence type="ECO:0000256" key="3">
    <source>
        <dbReference type="ARBA" id="ARBA00023082"/>
    </source>
</evidence>
<name>A0A5B2XFI7_9PSEU</name>
<dbReference type="Gene3D" id="1.10.1740.10">
    <property type="match status" value="1"/>
</dbReference>
<comment type="caution">
    <text evidence="7">The sequence shown here is derived from an EMBL/GenBank/DDBJ whole genome shotgun (WGS) entry which is preliminary data.</text>
</comment>
<organism evidence="7 8">
    <name type="scientific">Solihabitans fulvus</name>
    <dbReference type="NCBI Taxonomy" id="1892852"/>
    <lineage>
        <taxon>Bacteria</taxon>
        <taxon>Bacillati</taxon>
        <taxon>Actinomycetota</taxon>
        <taxon>Actinomycetes</taxon>
        <taxon>Pseudonocardiales</taxon>
        <taxon>Pseudonocardiaceae</taxon>
        <taxon>Solihabitans</taxon>
    </lineage>
</organism>
<reference evidence="7 8" key="2">
    <citation type="submission" date="2019-09" db="EMBL/GenBank/DDBJ databases">
        <authorList>
            <person name="Jin C."/>
        </authorList>
    </citation>
    <scope>NUCLEOTIDE SEQUENCE [LARGE SCALE GENOMIC DNA]</scope>
    <source>
        <strain evidence="7 8">AN110305</strain>
    </source>
</reference>
<dbReference type="GO" id="GO:0016987">
    <property type="term" value="F:sigma factor activity"/>
    <property type="evidence" value="ECO:0007669"/>
    <property type="project" value="UniProtKB-KW"/>
</dbReference>
<evidence type="ECO:0000256" key="1">
    <source>
        <dbReference type="ARBA" id="ARBA00010641"/>
    </source>
</evidence>
<dbReference type="SUPFAM" id="SSF88659">
    <property type="entry name" value="Sigma3 and sigma4 domains of RNA polymerase sigma factors"/>
    <property type="match status" value="1"/>
</dbReference>